<comment type="caution">
    <text evidence="2">The sequence shown here is derived from an EMBL/GenBank/DDBJ whole genome shotgun (WGS) entry which is preliminary data.</text>
</comment>
<sequence length="97" mass="10783">MKIAFEYSKSSIDGEEEDSVELTDTPLYYFTAGTPSQPRSRILMDGQFPPSSSVHAPYDSCTSTVTTSASESSRQEDNAEQNNPTVLTPDRRHFSKK</sequence>
<evidence type="ECO:0000313" key="3">
    <source>
        <dbReference type="Proteomes" id="UP000636800"/>
    </source>
</evidence>
<organism evidence="2 3">
    <name type="scientific">Vanilla planifolia</name>
    <name type="common">Vanilla</name>
    <dbReference type="NCBI Taxonomy" id="51239"/>
    <lineage>
        <taxon>Eukaryota</taxon>
        <taxon>Viridiplantae</taxon>
        <taxon>Streptophyta</taxon>
        <taxon>Embryophyta</taxon>
        <taxon>Tracheophyta</taxon>
        <taxon>Spermatophyta</taxon>
        <taxon>Magnoliopsida</taxon>
        <taxon>Liliopsida</taxon>
        <taxon>Asparagales</taxon>
        <taxon>Orchidaceae</taxon>
        <taxon>Vanilloideae</taxon>
        <taxon>Vanilleae</taxon>
        <taxon>Vanilla</taxon>
    </lineage>
</organism>
<dbReference type="AlphaFoldDB" id="A0A835PVF0"/>
<accession>A0A835PVF0</accession>
<dbReference type="Proteomes" id="UP000636800">
    <property type="component" value="Chromosome 11"/>
</dbReference>
<evidence type="ECO:0000313" key="2">
    <source>
        <dbReference type="EMBL" id="KAG0461151.1"/>
    </source>
</evidence>
<keyword evidence="3" id="KW-1185">Reference proteome</keyword>
<evidence type="ECO:0000256" key="1">
    <source>
        <dbReference type="SAM" id="MobiDB-lite"/>
    </source>
</evidence>
<feature type="region of interest" description="Disordered" evidence="1">
    <location>
        <begin position="34"/>
        <end position="97"/>
    </location>
</feature>
<reference evidence="2 3" key="1">
    <citation type="journal article" date="2020" name="Nat. Food">
        <title>A phased Vanilla planifolia genome enables genetic improvement of flavour and production.</title>
        <authorList>
            <person name="Hasing T."/>
            <person name="Tang H."/>
            <person name="Brym M."/>
            <person name="Khazi F."/>
            <person name="Huang T."/>
            <person name="Chambers A.H."/>
        </authorList>
    </citation>
    <scope>NUCLEOTIDE SEQUENCE [LARGE SCALE GENOMIC DNA]</scope>
    <source>
        <tissue evidence="2">Leaf</tissue>
    </source>
</reference>
<name>A0A835PVF0_VANPL</name>
<feature type="compositionally biased region" description="Low complexity" evidence="1">
    <location>
        <begin position="60"/>
        <end position="72"/>
    </location>
</feature>
<proteinExistence type="predicted"/>
<gene>
    <name evidence="2" type="ORF">HPP92_021448</name>
</gene>
<dbReference type="OrthoDB" id="8904098at2759"/>
<dbReference type="EMBL" id="JADCNL010000011">
    <property type="protein sequence ID" value="KAG0461151.1"/>
    <property type="molecule type" value="Genomic_DNA"/>
</dbReference>
<feature type="region of interest" description="Disordered" evidence="1">
    <location>
        <begin position="1"/>
        <end position="20"/>
    </location>
</feature>
<protein>
    <submittedName>
        <fullName evidence="2">Uncharacterized protein</fullName>
    </submittedName>
</protein>